<comment type="caution">
    <text evidence="4">The sequence shown here is derived from an EMBL/GenBank/DDBJ whole genome shotgun (WGS) entry which is preliminary data.</text>
</comment>
<feature type="region of interest" description="Disordered" evidence="1">
    <location>
        <begin position="782"/>
        <end position="809"/>
    </location>
</feature>
<evidence type="ECO:0000259" key="2">
    <source>
        <dbReference type="PROSITE" id="PS50234"/>
    </source>
</evidence>
<keyword evidence="5" id="KW-1185">Reference proteome</keyword>
<dbReference type="Gene3D" id="3.40.50.410">
    <property type="entry name" value="von Willebrand factor, type A domain"/>
    <property type="match status" value="1"/>
</dbReference>
<reference evidence="4 5" key="1">
    <citation type="submission" date="2024-08" db="EMBL/GenBank/DDBJ databases">
        <authorList>
            <person name="Cucini C."/>
            <person name="Frati F."/>
        </authorList>
    </citation>
    <scope>NUCLEOTIDE SEQUENCE [LARGE SCALE GENOMIC DNA]</scope>
</reference>
<dbReference type="InterPro" id="IPR002035">
    <property type="entry name" value="VWF_A"/>
</dbReference>
<dbReference type="PROSITE" id="PS51468">
    <property type="entry name" value="VIT"/>
    <property type="match status" value="1"/>
</dbReference>
<sequence>MSMPLVLNAVKIPSPRRYLVAFFNQVSTESPDIVETFDPLQWNPEEIHIPQGPQIQIKNLFLDTKIRLRFARTRITANVYNPHDKPLQASFKINLPEDAFFTTFKLRRIGPRPKQYTASVMEKERAREIFHYAHIKTNGSISAGIIELWNENSLTSYNLKFTLGPKVQIEVYLVYESLIERMNGIYSDIVNVFPLQPAIVDFMQLTVDVQELERIKDLSFSDSHRKSNMHHLTEDGRRVELKWSAGNVSTNELYNHPFTFKYELDQHNTSSAVVISQRNGNVYFVHLFVPQHLPVMRKHIVFLLDVSDSMHGNKLDQLRWAMEEIFDDLAPHDFFNIVTFSTEVFVWSKFQAERKRCQFPFPGTEEYKEPARYFLKKQMSAHGRTNVYDGMSQAFDLIQLFSPQTNDSCKAEIRTPSLLRKKLDSKLPENVESMIFFLSDGIPTSGQRNTSILLKLFHQINYRLLTKPIPIYTIALGADADVHFLKAISSENGGIAKVIPETSDAGLELAKFYGEISSPVLSSVHATISANGSNITQFANYATPLLLLNGTEMLTPGQIFPNMEPVHHWSTTNLNFSIEALGKTGKLSYESPVYDCRTLDTTFDYCLEKIDMFLERLQAYNKLKKLIDRDRLIQDGYVCPKSVDDDIYSQIENISDNEIENQNEERQCFNPYKDLIIELAKQYKFVTPYTSFILCSDPKVDTGLKLKGQIDVSNIERKQSTDTTINVPNDQPQLAFVETKKVDDSSPSDTELREELEVLPLASKLISLGQFTDALRPSVRNISEEEFRPTPKTNLTSSLPTTNNTTQPQSKLVSNTVRDVTVGVFKRLFSI</sequence>
<proteinExistence type="predicted"/>
<accession>A0ABP1S6K4</accession>
<name>A0ABP1S6K4_9HEXA</name>
<evidence type="ECO:0000259" key="3">
    <source>
        <dbReference type="PROSITE" id="PS51468"/>
    </source>
</evidence>
<dbReference type="PANTHER" id="PTHR10338:SF108">
    <property type="entry name" value="INTER-ALPHA-TRYPSIN INHIBITOR HEAVY CHAIN H4-LIKE PROTEIN"/>
    <property type="match status" value="1"/>
</dbReference>
<evidence type="ECO:0000313" key="5">
    <source>
        <dbReference type="Proteomes" id="UP001642540"/>
    </source>
</evidence>
<feature type="domain" description="VIT" evidence="3">
    <location>
        <begin position="41"/>
        <end position="177"/>
    </location>
</feature>
<evidence type="ECO:0008006" key="6">
    <source>
        <dbReference type="Google" id="ProtNLM"/>
    </source>
</evidence>
<evidence type="ECO:0000313" key="4">
    <source>
        <dbReference type="EMBL" id="CAL8143940.1"/>
    </source>
</evidence>
<dbReference type="PROSITE" id="PS50234">
    <property type="entry name" value="VWFA"/>
    <property type="match status" value="1"/>
</dbReference>
<evidence type="ECO:0000256" key="1">
    <source>
        <dbReference type="SAM" id="MobiDB-lite"/>
    </source>
</evidence>
<dbReference type="SMART" id="SM00609">
    <property type="entry name" value="VIT"/>
    <property type="match status" value="1"/>
</dbReference>
<dbReference type="SMART" id="SM00327">
    <property type="entry name" value="VWA"/>
    <property type="match status" value="1"/>
</dbReference>
<dbReference type="Pfam" id="PF13519">
    <property type="entry name" value="VWA_2"/>
    <property type="match status" value="1"/>
</dbReference>
<dbReference type="EMBL" id="CAXLJM020000160">
    <property type="protein sequence ID" value="CAL8143940.1"/>
    <property type="molecule type" value="Genomic_DNA"/>
</dbReference>
<dbReference type="InterPro" id="IPR013694">
    <property type="entry name" value="VIT"/>
</dbReference>
<dbReference type="InterPro" id="IPR050934">
    <property type="entry name" value="ITIH"/>
</dbReference>
<dbReference type="InterPro" id="IPR036465">
    <property type="entry name" value="vWFA_dom_sf"/>
</dbReference>
<gene>
    <name evidence="4" type="ORF">ODALV1_LOCUS30005</name>
</gene>
<feature type="domain" description="VWFA" evidence="2">
    <location>
        <begin position="299"/>
        <end position="516"/>
    </location>
</feature>
<protein>
    <recommendedName>
        <fullName evidence="6">VWFA domain-containing protein</fullName>
    </recommendedName>
</protein>
<feature type="compositionally biased region" description="Low complexity" evidence="1">
    <location>
        <begin position="790"/>
        <end position="809"/>
    </location>
</feature>
<dbReference type="Proteomes" id="UP001642540">
    <property type="component" value="Unassembled WGS sequence"/>
</dbReference>
<dbReference type="Pfam" id="PF08487">
    <property type="entry name" value="VIT"/>
    <property type="match status" value="1"/>
</dbReference>
<dbReference type="SUPFAM" id="SSF53300">
    <property type="entry name" value="vWA-like"/>
    <property type="match status" value="1"/>
</dbReference>
<organism evidence="4 5">
    <name type="scientific">Orchesella dallaii</name>
    <dbReference type="NCBI Taxonomy" id="48710"/>
    <lineage>
        <taxon>Eukaryota</taxon>
        <taxon>Metazoa</taxon>
        <taxon>Ecdysozoa</taxon>
        <taxon>Arthropoda</taxon>
        <taxon>Hexapoda</taxon>
        <taxon>Collembola</taxon>
        <taxon>Entomobryomorpha</taxon>
        <taxon>Entomobryoidea</taxon>
        <taxon>Orchesellidae</taxon>
        <taxon>Orchesellinae</taxon>
        <taxon>Orchesella</taxon>
    </lineage>
</organism>
<dbReference type="PANTHER" id="PTHR10338">
    <property type="entry name" value="INTER-ALPHA-TRYPSIN INHIBITOR HEAVY CHAIN FAMILY MEMBER"/>
    <property type="match status" value="1"/>
</dbReference>